<sequence>MAAAMGSSIDNKCGEHGPLGLYVSNIPRILVKALPEVGVEYIPVRGLRQTFPADPSLCAWACQVSPAFPSSSGSNSPPDGDQWTAQPLSSQLSSGLPDRAIHQMVGAVWGATSKPIPARCLSPWATPE</sequence>
<evidence type="ECO:0000313" key="3">
    <source>
        <dbReference type="Proteomes" id="UP001469553"/>
    </source>
</evidence>
<name>A0ABV0YSH7_9TELE</name>
<proteinExistence type="predicted"/>
<accession>A0ABV0YSH7</accession>
<evidence type="ECO:0000313" key="2">
    <source>
        <dbReference type="EMBL" id="MEQ2296814.1"/>
    </source>
</evidence>
<dbReference type="EMBL" id="JAHRIP010040716">
    <property type="protein sequence ID" value="MEQ2296814.1"/>
    <property type="molecule type" value="Genomic_DNA"/>
</dbReference>
<keyword evidence="3" id="KW-1185">Reference proteome</keyword>
<comment type="caution">
    <text evidence="2">The sequence shown here is derived from an EMBL/GenBank/DDBJ whole genome shotgun (WGS) entry which is preliminary data.</text>
</comment>
<evidence type="ECO:0000256" key="1">
    <source>
        <dbReference type="SAM" id="MobiDB-lite"/>
    </source>
</evidence>
<dbReference type="Proteomes" id="UP001469553">
    <property type="component" value="Unassembled WGS sequence"/>
</dbReference>
<reference evidence="2 3" key="1">
    <citation type="submission" date="2021-06" db="EMBL/GenBank/DDBJ databases">
        <authorList>
            <person name="Palmer J.M."/>
        </authorList>
    </citation>
    <scope>NUCLEOTIDE SEQUENCE [LARGE SCALE GENOMIC DNA]</scope>
    <source>
        <strain evidence="2 3">AS_MEX2019</strain>
        <tissue evidence="2">Muscle</tissue>
    </source>
</reference>
<gene>
    <name evidence="2" type="ORF">AMECASPLE_028286</name>
</gene>
<organism evidence="2 3">
    <name type="scientific">Ameca splendens</name>
    <dbReference type="NCBI Taxonomy" id="208324"/>
    <lineage>
        <taxon>Eukaryota</taxon>
        <taxon>Metazoa</taxon>
        <taxon>Chordata</taxon>
        <taxon>Craniata</taxon>
        <taxon>Vertebrata</taxon>
        <taxon>Euteleostomi</taxon>
        <taxon>Actinopterygii</taxon>
        <taxon>Neopterygii</taxon>
        <taxon>Teleostei</taxon>
        <taxon>Neoteleostei</taxon>
        <taxon>Acanthomorphata</taxon>
        <taxon>Ovalentaria</taxon>
        <taxon>Atherinomorphae</taxon>
        <taxon>Cyprinodontiformes</taxon>
        <taxon>Goodeidae</taxon>
        <taxon>Ameca</taxon>
    </lineage>
</organism>
<feature type="compositionally biased region" description="Low complexity" evidence="1">
    <location>
        <begin position="67"/>
        <end position="78"/>
    </location>
</feature>
<feature type="region of interest" description="Disordered" evidence="1">
    <location>
        <begin position="67"/>
        <end position="94"/>
    </location>
</feature>
<protein>
    <submittedName>
        <fullName evidence="2">Uncharacterized protein</fullName>
    </submittedName>
</protein>